<dbReference type="Proteomes" id="UP000887013">
    <property type="component" value="Unassembled WGS sequence"/>
</dbReference>
<dbReference type="EMBL" id="BMAW01021241">
    <property type="protein sequence ID" value="GFT72048.1"/>
    <property type="molecule type" value="Genomic_DNA"/>
</dbReference>
<protein>
    <submittedName>
        <fullName evidence="1">Uncharacterized protein</fullName>
    </submittedName>
</protein>
<accession>A0A8X6PHV6</accession>
<name>A0A8X6PHV6_NEPPI</name>
<reference evidence="1" key="1">
    <citation type="submission" date="2020-08" db="EMBL/GenBank/DDBJ databases">
        <title>Multicomponent nature underlies the extraordinary mechanical properties of spider dragline silk.</title>
        <authorList>
            <person name="Kono N."/>
            <person name="Nakamura H."/>
            <person name="Mori M."/>
            <person name="Yoshida Y."/>
            <person name="Ohtoshi R."/>
            <person name="Malay A.D."/>
            <person name="Moran D.A.P."/>
            <person name="Tomita M."/>
            <person name="Numata K."/>
            <person name="Arakawa K."/>
        </authorList>
    </citation>
    <scope>NUCLEOTIDE SEQUENCE</scope>
</reference>
<comment type="caution">
    <text evidence="1">The sequence shown here is derived from an EMBL/GenBank/DDBJ whole genome shotgun (WGS) entry which is preliminary data.</text>
</comment>
<dbReference type="AlphaFoldDB" id="A0A8X6PHV6"/>
<proteinExistence type="predicted"/>
<evidence type="ECO:0000313" key="2">
    <source>
        <dbReference type="Proteomes" id="UP000887013"/>
    </source>
</evidence>
<keyword evidence="2" id="KW-1185">Reference proteome</keyword>
<evidence type="ECO:0000313" key="1">
    <source>
        <dbReference type="EMBL" id="GFT72048.1"/>
    </source>
</evidence>
<gene>
    <name evidence="1" type="ORF">NPIL_133101</name>
</gene>
<sequence>MPQIQTSSESLFHETANELHSNTGSEWLGSLPIKKITVILLQADRHSLTYQNELHAIQQLQDSHVDDGRSGIRWFCPLDSWSGPDWNRLHRSEAQLC</sequence>
<organism evidence="1 2">
    <name type="scientific">Nephila pilipes</name>
    <name type="common">Giant wood spider</name>
    <name type="synonym">Nephila maculata</name>
    <dbReference type="NCBI Taxonomy" id="299642"/>
    <lineage>
        <taxon>Eukaryota</taxon>
        <taxon>Metazoa</taxon>
        <taxon>Ecdysozoa</taxon>
        <taxon>Arthropoda</taxon>
        <taxon>Chelicerata</taxon>
        <taxon>Arachnida</taxon>
        <taxon>Araneae</taxon>
        <taxon>Araneomorphae</taxon>
        <taxon>Entelegynae</taxon>
        <taxon>Araneoidea</taxon>
        <taxon>Nephilidae</taxon>
        <taxon>Nephila</taxon>
    </lineage>
</organism>